<dbReference type="InterPro" id="IPR020084">
    <property type="entry name" value="NUDIX_hydrolase_CS"/>
</dbReference>
<protein>
    <recommendedName>
        <fullName evidence="4">Nudix hydrolase domain-containing protein</fullName>
    </recommendedName>
</protein>
<comment type="caution">
    <text evidence="5">The sequence shown here is derived from an EMBL/GenBank/DDBJ whole genome shotgun (WGS) entry which is preliminary data.</text>
</comment>
<dbReference type="PRINTS" id="PR00502">
    <property type="entry name" value="NUDIXFAMILY"/>
</dbReference>
<sequence>MITTADVVVVASRAGRRHVLLIRRGKPPFVGHWALPGGHVHAGESTVDAAVRELAEETGLLCVAKELRWVGVYDAPGRDPRGLYKSTAYLFALPEPVPVRGSSDAKEAGWWPLADLPKLAFDHHAILMDAVRA</sequence>
<evidence type="ECO:0000259" key="4">
    <source>
        <dbReference type="PROSITE" id="PS51462"/>
    </source>
</evidence>
<evidence type="ECO:0000256" key="3">
    <source>
        <dbReference type="RuleBase" id="RU003476"/>
    </source>
</evidence>
<evidence type="ECO:0000313" key="6">
    <source>
        <dbReference type="Proteomes" id="UP001501747"/>
    </source>
</evidence>
<dbReference type="InterPro" id="IPR000086">
    <property type="entry name" value="NUDIX_hydrolase_dom"/>
</dbReference>
<name>A0ABP7TIJ6_9PSEU</name>
<dbReference type="InterPro" id="IPR020476">
    <property type="entry name" value="Nudix_hydrolase"/>
</dbReference>
<dbReference type="SUPFAM" id="SSF55811">
    <property type="entry name" value="Nudix"/>
    <property type="match status" value="1"/>
</dbReference>
<evidence type="ECO:0000256" key="1">
    <source>
        <dbReference type="ARBA" id="ARBA00005582"/>
    </source>
</evidence>
<gene>
    <name evidence="5" type="ORF">GCM10022247_59740</name>
</gene>
<reference evidence="6" key="1">
    <citation type="journal article" date="2019" name="Int. J. Syst. Evol. Microbiol.">
        <title>The Global Catalogue of Microorganisms (GCM) 10K type strain sequencing project: providing services to taxonomists for standard genome sequencing and annotation.</title>
        <authorList>
            <consortium name="The Broad Institute Genomics Platform"/>
            <consortium name="The Broad Institute Genome Sequencing Center for Infectious Disease"/>
            <person name="Wu L."/>
            <person name="Ma J."/>
        </authorList>
    </citation>
    <scope>NUCLEOTIDE SEQUENCE [LARGE SCALE GENOMIC DNA]</scope>
    <source>
        <strain evidence="6">JCM 17342</strain>
    </source>
</reference>
<dbReference type="RefSeq" id="WP_344882011.1">
    <property type="nucleotide sequence ID" value="NZ_BAABAL010000019.1"/>
</dbReference>
<dbReference type="PANTHER" id="PTHR43736:SF1">
    <property type="entry name" value="DIHYDRONEOPTERIN TRIPHOSPHATE DIPHOSPHATASE"/>
    <property type="match status" value="1"/>
</dbReference>
<keyword evidence="2 3" id="KW-0378">Hydrolase</keyword>
<evidence type="ECO:0000313" key="5">
    <source>
        <dbReference type="EMBL" id="GAA4026853.1"/>
    </source>
</evidence>
<dbReference type="Gene3D" id="3.90.79.10">
    <property type="entry name" value="Nucleoside Triphosphate Pyrophosphohydrolase"/>
    <property type="match status" value="1"/>
</dbReference>
<dbReference type="PROSITE" id="PS00893">
    <property type="entry name" value="NUDIX_BOX"/>
    <property type="match status" value="1"/>
</dbReference>
<accession>A0ABP7TIJ6</accession>
<dbReference type="PANTHER" id="PTHR43736">
    <property type="entry name" value="ADP-RIBOSE PYROPHOSPHATASE"/>
    <property type="match status" value="1"/>
</dbReference>
<dbReference type="Pfam" id="PF00293">
    <property type="entry name" value="NUDIX"/>
    <property type="match status" value="1"/>
</dbReference>
<dbReference type="Proteomes" id="UP001501747">
    <property type="component" value="Unassembled WGS sequence"/>
</dbReference>
<proteinExistence type="inferred from homology"/>
<comment type="similarity">
    <text evidence="1 3">Belongs to the Nudix hydrolase family.</text>
</comment>
<dbReference type="InterPro" id="IPR015797">
    <property type="entry name" value="NUDIX_hydrolase-like_dom_sf"/>
</dbReference>
<dbReference type="CDD" id="cd18873">
    <property type="entry name" value="NUDIX_NadM_like"/>
    <property type="match status" value="1"/>
</dbReference>
<dbReference type="PROSITE" id="PS51462">
    <property type="entry name" value="NUDIX"/>
    <property type="match status" value="1"/>
</dbReference>
<dbReference type="EMBL" id="BAABAL010000019">
    <property type="protein sequence ID" value="GAA4026853.1"/>
    <property type="molecule type" value="Genomic_DNA"/>
</dbReference>
<evidence type="ECO:0000256" key="2">
    <source>
        <dbReference type="ARBA" id="ARBA00022801"/>
    </source>
</evidence>
<feature type="domain" description="Nudix hydrolase" evidence="4">
    <location>
        <begin position="1"/>
        <end position="133"/>
    </location>
</feature>
<organism evidence="5 6">
    <name type="scientific">Allokutzneria multivorans</name>
    <dbReference type="NCBI Taxonomy" id="1142134"/>
    <lineage>
        <taxon>Bacteria</taxon>
        <taxon>Bacillati</taxon>
        <taxon>Actinomycetota</taxon>
        <taxon>Actinomycetes</taxon>
        <taxon>Pseudonocardiales</taxon>
        <taxon>Pseudonocardiaceae</taxon>
        <taxon>Allokutzneria</taxon>
    </lineage>
</organism>
<keyword evidence="6" id="KW-1185">Reference proteome</keyword>